<protein>
    <recommendedName>
        <fullName evidence="3">Spindle pole body-associated protein cut12 domain-containing protein</fullName>
    </recommendedName>
</protein>
<evidence type="ECO:0000259" key="3">
    <source>
        <dbReference type="Pfam" id="PF11500"/>
    </source>
</evidence>
<feature type="compositionally biased region" description="Low complexity" evidence="2">
    <location>
        <begin position="145"/>
        <end position="166"/>
    </location>
</feature>
<feature type="compositionally biased region" description="Polar residues" evidence="2">
    <location>
        <begin position="189"/>
        <end position="209"/>
    </location>
</feature>
<comment type="caution">
    <text evidence="4">The sequence shown here is derived from an EMBL/GenBank/DDBJ whole genome shotgun (WGS) entry which is preliminary data.</text>
</comment>
<dbReference type="OrthoDB" id="5383703at2759"/>
<evidence type="ECO:0000313" key="4">
    <source>
        <dbReference type="EMBL" id="ODM22128.1"/>
    </source>
</evidence>
<feature type="region of interest" description="Disordered" evidence="2">
    <location>
        <begin position="345"/>
        <end position="411"/>
    </location>
</feature>
<feature type="region of interest" description="Disordered" evidence="2">
    <location>
        <begin position="1"/>
        <end position="29"/>
    </location>
</feature>
<feature type="domain" description="Spindle pole body-associated protein cut12" evidence="3">
    <location>
        <begin position="168"/>
        <end position="310"/>
    </location>
</feature>
<name>A0A1E3BMJ4_ASPCR</name>
<dbReference type="Pfam" id="PF11500">
    <property type="entry name" value="Cut12"/>
    <property type="match status" value="1"/>
</dbReference>
<gene>
    <name evidence="4" type="ORF">SI65_02974</name>
</gene>
<evidence type="ECO:0000256" key="2">
    <source>
        <dbReference type="SAM" id="MobiDB-lite"/>
    </source>
</evidence>
<feature type="compositionally biased region" description="Basic and acidic residues" evidence="2">
    <location>
        <begin position="388"/>
        <end position="411"/>
    </location>
</feature>
<dbReference type="Proteomes" id="UP000094569">
    <property type="component" value="Unassembled WGS sequence"/>
</dbReference>
<feature type="compositionally biased region" description="Basic and acidic residues" evidence="2">
    <location>
        <begin position="349"/>
        <end position="367"/>
    </location>
</feature>
<reference evidence="4 5" key="1">
    <citation type="journal article" date="2016" name="BMC Genomics">
        <title>Comparative genomic and transcriptomic analyses of the Fuzhuan brick tea-fermentation fungus Aspergillus cristatus.</title>
        <authorList>
            <person name="Ge Y."/>
            <person name="Wang Y."/>
            <person name="Liu Y."/>
            <person name="Tan Y."/>
            <person name="Ren X."/>
            <person name="Zhang X."/>
            <person name="Hyde K.D."/>
            <person name="Liu Y."/>
            <person name="Liu Z."/>
        </authorList>
    </citation>
    <scope>NUCLEOTIDE SEQUENCE [LARGE SCALE GENOMIC DNA]</scope>
    <source>
        <strain evidence="4 5">GZAAS20.1005</strain>
    </source>
</reference>
<dbReference type="AlphaFoldDB" id="A0A1E3BMJ4"/>
<dbReference type="STRING" id="573508.A0A1E3BMJ4"/>
<evidence type="ECO:0000256" key="1">
    <source>
        <dbReference type="SAM" id="Coils"/>
    </source>
</evidence>
<dbReference type="VEuPathDB" id="FungiDB:SI65_02974"/>
<feature type="coiled-coil region" evidence="1">
    <location>
        <begin position="266"/>
        <end position="300"/>
    </location>
</feature>
<dbReference type="EMBL" id="JXNT01000002">
    <property type="protein sequence ID" value="ODM22128.1"/>
    <property type="molecule type" value="Genomic_DNA"/>
</dbReference>
<keyword evidence="5" id="KW-1185">Reference proteome</keyword>
<feature type="compositionally biased region" description="Basic and acidic residues" evidence="2">
    <location>
        <begin position="55"/>
        <end position="81"/>
    </location>
</feature>
<sequence>MLGWMTGQNQNEQFAHSADNSKVLDPPETPAPVFALRAFKSALFGTPAPEEEEDRDRVSRAKEQQPASRAREQVDSRKDHSTGSLRNDNMPTLKPDTAPTGNTMASPTKSILVTPGTISNRRKTVSFGDGVVDNERKQDSPSKAPSLTTPTNSSTSPSSQWASGSSDGKPRSKLTQALLDSREKRSSKDFQPTQTSKPSETRSGGTTSKMAPLSAGNDDNDETLNMDEPRSQSGKYWKTEFDKYRTKTDWEIKRLVQYRSVAKAYARKKDEEAVRLAEKLKQEEEKVAEMERHVSQLASTMVTEGDKHDKEKLIQDLTKQTALALQYKHRVTMLRKALEQHGVVSNEMEDIKEQPDGNDKTSEELRKTQQALEQANAKIKSMQNQRSDLSKLHDLSESSEQKASDLEKENATLKHTLARFKSEMTKYEGRRKEKEAKLKQREAKLELRIREYRERLRTVTQRHRESQESLKESFEEERHSLLEQIERLKLTLGTLDRLPDFESGRLTLSPRKDYTGVKVYDFGQRSPQRGRDNDETEEFGDPPSPSPRSKERRYRQLRSATDDPLDLRRAAQAMGIDIDGDDNDPSIYAEEEEGSPQRQSRRFNHVPDDEGDVVIPPSSPPDLSSIKPSYNRRLSTRLDHGLDDQRTTSRGRYLADLEEEKQARAQQRRRRSPTKYGLEALSGNTKQQRLGLSESQRDAMPIDRKIAAQARLKRKEASRKAKEEAIGAF</sequence>
<organism evidence="4 5">
    <name type="scientific">Aspergillus cristatus</name>
    <name type="common">Chinese Fuzhuan brick tea-fermentation fungus</name>
    <name type="synonym">Eurotium cristatum</name>
    <dbReference type="NCBI Taxonomy" id="573508"/>
    <lineage>
        <taxon>Eukaryota</taxon>
        <taxon>Fungi</taxon>
        <taxon>Dikarya</taxon>
        <taxon>Ascomycota</taxon>
        <taxon>Pezizomycotina</taxon>
        <taxon>Eurotiomycetes</taxon>
        <taxon>Eurotiomycetidae</taxon>
        <taxon>Eurotiales</taxon>
        <taxon>Aspergillaceae</taxon>
        <taxon>Aspergillus</taxon>
        <taxon>Aspergillus subgen. Aspergillus</taxon>
    </lineage>
</organism>
<feature type="region of interest" description="Disordered" evidence="2">
    <location>
        <begin position="518"/>
        <end position="701"/>
    </location>
</feature>
<accession>A0A1E3BMJ4</accession>
<dbReference type="InterPro" id="IPR021589">
    <property type="entry name" value="Cut12"/>
</dbReference>
<feature type="compositionally biased region" description="Polar residues" evidence="2">
    <location>
        <begin position="99"/>
        <end position="119"/>
    </location>
</feature>
<feature type="compositionally biased region" description="Acidic residues" evidence="2">
    <location>
        <begin position="578"/>
        <end position="594"/>
    </location>
</feature>
<evidence type="ECO:0000313" key="5">
    <source>
        <dbReference type="Proteomes" id="UP000094569"/>
    </source>
</evidence>
<feature type="compositionally biased region" description="Polar residues" evidence="2">
    <location>
        <begin position="1"/>
        <end position="20"/>
    </location>
</feature>
<feature type="compositionally biased region" description="Polar residues" evidence="2">
    <location>
        <begin position="682"/>
        <end position="694"/>
    </location>
</feature>
<feature type="compositionally biased region" description="Basic and acidic residues" evidence="2">
    <location>
        <begin position="636"/>
        <end position="647"/>
    </location>
</feature>
<keyword evidence="1" id="KW-0175">Coiled coil</keyword>
<feature type="region of interest" description="Disordered" evidence="2">
    <location>
        <begin position="45"/>
        <end position="232"/>
    </location>
</feature>
<proteinExistence type="predicted"/>